<protein>
    <recommendedName>
        <fullName evidence="4">Nuclear pore complex protein Nup85</fullName>
    </recommendedName>
</protein>
<dbReference type="EMBL" id="GG682743">
    <property type="protein sequence ID" value="EER02857.1"/>
    <property type="molecule type" value="Genomic_DNA"/>
</dbReference>
<proteinExistence type="predicted"/>
<gene>
    <name evidence="2" type="ORF">Pmar_PMAR026014</name>
</gene>
<reference evidence="2 3" key="1">
    <citation type="submission" date="2008-07" db="EMBL/GenBank/DDBJ databases">
        <authorList>
            <person name="El-Sayed N."/>
            <person name="Caler E."/>
            <person name="Inman J."/>
            <person name="Amedeo P."/>
            <person name="Hass B."/>
            <person name="Wortman J."/>
        </authorList>
    </citation>
    <scope>NUCLEOTIDE SEQUENCE [LARGE SCALE GENOMIC DNA]</scope>
    <source>
        <strain evidence="3">ATCC 50983 / TXsc</strain>
    </source>
</reference>
<accession>C5LK70</accession>
<sequence>MDTTSSGSTSSLSSSGVPERSGELPRELEGYALGLKAALEAARREVEDALEESALLDWPQIDADYEALCRALACVDIIGICFISSRAHDLLMGEDTDESEEEFWKCVQFLACMDMSKHVALLLTQWLQVKSEDYEADKGLYEDVRLLATFYADIPSMNDITTHSRTAAEFEKRVDNRMNLAYSGWSKICSMGEQHEQTAFIWRLNAGSEEDVEFLTKSMCELTSPEAGPVESETAWYLKVILEYFWFYPNLNVTGGGVSTIVESAAKLLSNEKNAAVTPMDVVVHACLTGDVNELLSTLSADCKEFGDSMVVCHIVDLLYYSSSLSEALPAESDVERYRDGHLSDYVAFLTSPALPKALGYRLAEDYTAALHDEKLSRRKLSKILLETAKEMCPTENDLMAAIKRSLDYRLPSVALEMCMERFEALSDTDVLSAIRWLERSQDVSASGKPLISDYLDGMSMEEGGVGRLVEVFRAANRLNGGEAVLGRGRLGFYSKLAAVRERPEGRRIAELIVSDDCPPEAVSVLLKELVKLERCGMNSEEALGVLERVEDSELEEEEADLVESMLVESFLNSTAVSSPHPASVVGEHTDQWVFV</sequence>
<feature type="region of interest" description="Disordered" evidence="1">
    <location>
        <begin position="1"/>
        <end position="24"/>
    </location>
</feature>
<dbReference type="InParanoid" id="C5LK70"/>
<dbReference type="AlphaFoldDB" id="C5LK70"/>
<dbReference type="GeneID" id="9051196"/>
<keyword evidence="3" id="KW-1185">Reference proteome</keyword>
<name>C5LK70_PERM5</name>
<dbReference type="Proteomes" id="UP000007800">
    <property type="component" value="Unassembled WGS sequence"/>
</dbReference>
<evidence type="ECO:0008006" key="4">
    <source>
        <dbReference type="Google" id="ProtNLM"/>
    </source>
</evidence>
<dbReference type="OrthoDB" id="425743at2759"/>
<organism evidence="3">
    <name type="scientific">Perkinsus marinus (strain ATCC 50983 / TXsc)</name>
    <dbReference type="NCBI Taxonomy" id="423536"/>
    <lineage>
        <taxon>Eukaryota</taxon>
        <taxon>Sar</taxon>
        <taxon>Alveolata</taxon>
        <taxon>Perkinsozoa</taxon>
        <taxon>Perkinsea</taxon>
        <taxon>Perkinsida</taxon>
        <taxon>Perkinsidae</taxon>
        <taxon>Perkinsus</taxon>
    </lineage>
</organism>
<evidence type="ECO:0000256" key="1">
    <source>
        <dbReference type="SAM" id="MobiDB-lite"/>
    </source>
</evidence>
<feature type="compositionally biased region" description="Low complexity" evidence="1">
    <location>
        <begin position="1"/>
        <end position="16"/>
    </location>
</feature>
<dbReference type="RefSeq" id="XP_002771041.1">
    <property type="nucleotide sequence ID" value="XM_002770995.1"/>
</dbReference>
<evidence type="ECO:0000313" key="3">
    <source>
        <dbReference type="Proteomes" id="UP000007800"/>
    </source>
</evidence>
<dbReference type="OMA" id="MCPTEND"/>
<evidence type="ECO:0000313" key="2">
    <source>
        <dbReference type="EMBL" id="EER02857.1"/>
    </source>
</evidence>